<dbReference type="GO" id="GO:0031012">
    <property type="term" value="C:extracellular matrix"/>
    <property type="evidence" value="ECO:0007669"/>
    <property type="project" value="TreeGrafter"/>
</dbReference>
<dbReference type="InterPro" id="IPR032675">
    <property type="entry name" value="LRR_dom_sf"/>
</dbReference>
<dbReference type="EMBL" id="OX597843">
    <property type="protein sequence ID" value="CAI9744465.1"/>
    <property type="molecule type" value="Genomic_DNA"/>
</dbReference>
<dbReference type="Pfam" id="PF13855">
    <property type="entry name" value="LRR_8"/>
    <property type="match status" value="1"/>
</dbReference>
<gene>
    <name evidence="4" type="ORF">OCTVUL_1B001232</name>
</gene>
<sequence length="278" mass="31462">MNPDLKEKFKSLFPSLCLFCEEKVSTLKCQSCGQMVICEECGTEPNSTCLECQQPTTRESGIGIFLGVETSELEIHDDSKDTVKQGYMVLHKWFKSCDPEKQTLKILGDALEEAECLDALKYKWLNLSKHETTENIDDKAEESHKRQGVSGTHRFMPENMFRRTIHLQNNSISTVEEGVFTGLSNLIDLYLDNNNISTIEEGVFTGLSNLIVFIFLGVDTTKLKIDDESIDTVKQGYLMLKEWFKNCDPETRTHATLRAALEEAECFAAMECLSLDAK</sequence>
<keyword evidence="1" id="KW-0433">Leucine-rich repeat</keyword>
<name>A0AA36C1X0_OCTVU</name>
<dbReference type="InterPro" id="IPR003591">
    <property type="entry name" value="Leu-rich_rpt_typical-subtyp"/>
</dbReference>
<dbReference type="Gene3D" id="1.10.533.10">
    <property type="entry name" value="Death Domain, Fas"/>
    <property type="match status" value="1"/>
</dbReference>
<evidence type="ECO:0000313" key="4">
    <source>
        <dbReference type="EMBL" id="CAI9744465.1"/>
    </source>
</evidence>
<organism evidence="4 5">
    <name type="scientific">Octopus vulgaris</name>
    <name type="common">Common octopus</name>
    <dbReference type="NCBI Taxonomy" id="6645"/>
    <lineage>
        <taxon>Eukaryota</taxon>
        <taxon>Metazoa</taxon>
        <taxon>Spiralia</taxon>
        <taxon>Lophotrochozoa</taxon>
        <taxon>Mollusca</taxon>
        <taxon>Cephalopoda</taxon>
        <taxon>Coleoidea</taxon>
        <taxon>Octopodiformes</taxon>
        <taxon>Octopoda</taxon>
        <taxon>Incirrata</taxon>
        <taxon>Octopodidae</taxon>
        <taxon>Octopus</taxon>
    </lineage>
</organism>
<keyword evidence="2" id="KW-0732">Signal</keyword>
<dbReference type="InterPro" id="IPR050328">
    <property type="entry name" value="Dev_Immune_Receptor"/>
</dbReference>
<dbReference type="AlphaFoldDB" id="A0AA36C1X0"/>
<evidence type="ECO:0000256" key="1">
    <source>
        <dbReference type="ARBA" id="ARBA00022614"/>
    </source>
</evidence>
<dbReference type="GO" id="GO:0005615">
    <property type="term" value="C:extracellular space"/>
    <property type="evidence" value="ECO:0007669"/>
    <property type="project" value="TreeGrafter"/>
</dbReference>
<keyword evidence="3" id="KW-0677">Repeat</keyword>
<keyword evidence="5" id="KW-1185">Reference proteome</keyword>
<proteinExistence type="predicted"/>
<dbReference type="InterPro" id="IPR011029">
    <property type="entry name" value="DEATH-like_dom_sf"/>
</dbReference>
<reference evidence="4" key="1">
    <citation type="submission" date="2023-08" db="EMBL/GenBank/DDBJ databases">
        <authorList>
            <person name="Alioto T."/>
            <person name="Alioto T."/>
            <person name="Gomez Garrido J."/>
        </authorList>
    </citation>
    <scope>NUCLEOTIDE SEQUENCE</scope>
</reference>
<protein>
    <submittedName>
        <fullName evidence="4">E3 ubiquitin-protein ligase MIB2 isoform X1</fullName>
    </submittedName>
</protein>
<dbReference type="PANTHER" id="PTHR24373">
    <property type="entry name" value="SLIT RELATED LEUCINE-RICH REPEAT NEURONAL PROTEIN"/>
    <property type="match status" value="1"/>
</dbReference>
<evidence type="ECO:0000256" key="2">
    <source>
        <dbReference type="ARBA" id="ARBA00022729"/>
    </source>
</evidence>
<dbReference type="Proteomes" id="UP001162480">
    <property type="component" value="Chromosome 30"/>
</dbReference>
<dbReference type="PANTHER" id="PTHR24373:SF370">
    <property type="entry name" value="FISH-LIPS, ISOFORM E"/>
    <property type="match status" value="1"/>
</dbReference>
<dbReference type="InterPro" id="IPR001611">
    <property type="entry name" value="Leu-rich_rpt"/>
</dbReference>
<dbReference type="SMART" id="SM00369">
    <property type="entry name" value="LRR_TYP"/>
    <property type="match status" value="2"/>
</dbReference>
<evidence type="ECO:0000256" key="3">
    <source>
        <dbReference type="ARBA" id="ARBA00022737"/>
    </source>
</evidence>
<dbReference type="Gene3D" id="3.80.10.10">
    <property type="entry name" value="Ribonuclease Inhibitor"/>
    <property type="match status" value="1"/>
</dbReference>
<dbReference type="SUPFAM" id="SSF52058">
    <property type="entry name" value="L domain-like"/>
    <property type="match status" value="1"/>
</dbReference>
<evidence type="ECO:0000313" key="5">
    <source>
        <dbReference type="Proteomes" id="UP001162480"/>
    </source>
</evidence>
<dbReference type="PROSITE" id="PS51450">
    <property type="entry name" value="LRR"/>
    <property type="match status" value="1"/>
</dbReference>
<accession>A0AA36C1X0</accession>